<keyword evidence="8" id="KW-0732">Signal</keyword>
<evidence type="ECO:0000256" key="8">
    <source>
        <dbReference type="SAM" id="SignalP"/>
    </source>
</evidence>
<dbReference type="Gene3D" id="1.20.1600.10">
    <property type="entry name" value="Outer membrane efflux proteins (OEP)"/>
    <property type="match status" value="1"/>
</dbReference>
<feature type="chain" id="PRO_5046004283" evidence="8">
    <location>
        <begin position="19"/>
        <end position="455"/>
    </location>
</feature>
<evidence type="ECO:0000256" key="1">
    <source>
        <dbReference type="ARBA" id="ARBA00004442"/>
    </source>
</evidence>
<dbReference type="SUPFAM" id="SSF56954">
    <property type="entry name" value="Outer membrane efflux proteins (OEP)"/>
    <property type="match status" value="1"/>
</dbReference>
<dbReference type="Proteomes" id="UP001560573">
    <property type="component" value="Unassembled WGS sequence"/>
</dbReference>
<keyword evidence="5" id="KW-0812">Transmembrane</keyword>
<evidence type="ECO:0000313" key="10">
    <source>
        <dbReference type="Proteomes" id="UP001560573"/>
    </source>
</evidence>
<proteinExistence type="inferred from homology"/>
<evidence type="ECO:0000256" key="6">
    <source>
        <dbReference type="ARBA" id="ARBA00023136"/>
    </source>
</evidence>
<reference evidence="9 10" key="1">
    <citation type="submission" date="2023-07" db="EMBL/GenBank/DDBJ databases">
        <authorList>
            <person name="Lian W.-H."/>
        </authorList>
    </citation>
    <scope>NUCLEOTIDE SEQUENCE [LARGE SCALE GENOMIC DNA]</scope>
    <source>
        <strain evidence="9 10">SYSU DXS3180</strain>
    </source>
</reference>
<evidence type="ECO:0000256" key="7">
    <source>
        <dbReference type="ARBA" id="ARBA00023237"/>
    </source>
</evidence>
<evidence type="ECO:0000256" key="5">
    <source>
        <dbReference type="ARBA" id="ARBA00022692"/>
    </source>
</evidence>
<organism evidence="9 10">
    <name type="scientific">Danxiaibacter flavus</name>
    <dbReference type="NCBI Taxonomy" id="3049108"/>
    <lineage>
        <taxon>Bacteria</taxon>
        <taxon>Pseudomonadati</taxon>
        <taxon>Bacteroidota</taxon>
        <taxon>Chitinophagia</taxon>
        <taxon>Chitinophagales</taxon>
        <taxon>Chitinophagaceae</taxon>
        <taxon>Danxiaibacter</taxon>
    </lineage>
</organism>
<comment type="caution">
    <text evidence="9">The sequence shown here is derived from an EMBL/GenBank/DDBJ whole genome shotgun (WGS) entry which is preliminary data.</text>
</comment>
<keyword evidence="6" id="KW-0472">Membrane</keyword>
<evidence type="ECO:0000256" key="3">
    <source>
        <dbReference type="ARBA" id="ARBA00022448"/>
    </source>
</evidence>
<feature type="signal peptide" evidence="8">
    <location>
        <begin position="1"/>
        <end position="18"/>
    </location>
</feature>
<dbReference type="PANTHER" id="PTHR30026:SF20">
    <property type="entry name" value="OUTER MEMBRANE PROTEIN TOLC"/>
    <property type="match status" value="1"/>
</dbReference>
<keyword evidence="4" id="KW-1134">Transmembrane beta strand</keyword>
<sequence length="455" mass="50057">MKRVFVSVILLICVRSYAQQILSLKDALQKVRDNYPSIKMKASLVQSAQYTLNAGKKDYLPELTVAQQFSYATDNGINGISYSNNGTVLSTSGGIRPQNIYTPIAGNISSLIINWHAFTFGRIKQQVNYAASKLQYSRNDLDNEVFQQQIKAADAYLLLDLAQKLVQVRKDNLQRALAFQEYVLARSGAGLLPGADSSHANAEVANAQLALLQGEQEVAYQKIQLSQLTGINADSVLIDTMQYLQNIPVALKSHSLSVVNNPVIQLAKADVDAQTQRSLMIKKSVLPNVDVIGAGMARGSGISNATGDYKSGLSDGLPYQAYNYLVGVGLNWNILSLVKNKQQYQAAKQDIQASEYKLQENEQIIQRQLKNADLQYRLSLQQTKVAPVQYASALEAYNQSNARYQAGLATLPEQQEALYALTRSDVDKAVANNNAWRSLLQIAAATGDLQIFLQQ</sequence>
<comment type="subcellular location">
    <subcellularLocation>
        <location evidence="1">Cell outer membrane</location>
    </subcellularLocation>
</comment>
<evidence type="ECO:0000313" key="9">
    <source>
        <dbReference type="EMBL" id="MEX6687265.1"/>
    </source>
</evidence>
<evidence type="ECO:0000256" key="2">
    <source>
        <dbReference type="ARBA" id="ARBA00007613"/>
    </source>
</evidence>
<dbReference type="Pfam" id="PF02321">
    <property type="entry name" value="OEP"/>
    <property type="match status" value="2"/>
</dbReference>
<name>A0ABV3ZCN0_9BACT</name>
<dbReference type="PANTHER" id="PTHR30026">
    <property type="entry name" value="OUTER MEMBRANE PROTEIN TOLC"/>
    <property type="match status" value="1"/>
</dbReference>
<keyword evidence="3" id="KW-0813">Transport</keyword>
<gene>
    <name evidence="9" type="ORF">QTN47_07150</name>
</gene>
<dbReference type="InterPro" id="IPR051906">
    <property type="entry name" value="TolC-like"/>
</dbReference>
<protein>
    <submittedName>
        <fullName evidence="9">TolC family protein</fullName>
    </submittedName>
</protein>
<evidence type="ECO:0000256" key="4">
    <source>
        <dbReference type="ARBA" id="ARBA00022452"/>
    </source>
</evidence>
<keyword evidence="10" id="KW-1185">Reference proteome</keyword>
<comment type="similarity">
    <text evidence="2">Belongs to the outer membrane factor (OMF) (TC 1.B.17) family.</text>
</comment>
<keyword evidence="7" id="KW-0998">Cell outer membrane</keyword>
<dbReference type="EMBL" id="JAULBC010000002">
    <property type="protein sequence ID" value="MEX6687265.1"/>
    <property type="molecule type" value="Genomic_DNA"/>
</dbReference>
<dbReference type="InterPro" id="IPR003423">
    <property type="entry name" value="OMP_efflux"/>
</dbReference>
<accession>A0ABV3ZCN0</accession>
<dbReference type="RefSeq" id="WP_369328669.1">
    <property type="nucleotide sequence ID" value="NZ_JAULBC010000002.1"/>
</dbReference>